<feature type="region of interest" description="Disordered" evidence="1">
    <location>
        <begin position="154"/>
        <end position="182"/>
    </location>
</feature>
<name>A0A4Z2HHP0_9TELE</name>
<keyword evidence="3" id="KW-1185">Reference proteome</keyword>
<organism evidence="2 3">
    <name type="scientific">Liparis tanakae</name>
    <name type="common">Tanaka's snailfish</name>
    <dbReference type="NCBI Taxonomy" id="230148"/>
    <lineage>
        <taxon>Eukaryota</taxon>
        <taxon>Metazoa</taxon>
        <taxon>Chordata</taxon>
        <taxon>Craniata</taxon>
        <taxon>Vertebrata</taxon>
        <taxon>Euteleostomi</taxon>
        <taxon>Actinopterygii</taxon>
        <taxon>Neopterygii</taxon>
        <taxon>Teleostei</taxon>
        <taxon>Neoteleostei</taxon>
        <taxon>Acanthomorphata</taxon>
        <taxon>Eupercaria</taxon>
        <taxon>Perciformes</taxon>
        <taxon>Cottioidei</taxon>
        <taxon>Cottales</taxon>
        <taxon>Liparidae</taxon>
        <taxon>Liparis</taxon>
    </lineage>
</organism>
<dbReference type="EMBL" id="SRLO01000235">
    <property type="protein sequence ID" value="TNN65419.1"/>
    <property type="molecule type" value="Genomic_DNA"/>
</dbReference>
<dbReference type="AlphaFoldDB" id="A0A4Z2HHP0"/>
<reference evidence="2 3" key="1">
    <citation type="submission" date="2019-03" db="EMBL/GenBank/DDBJ databases">
        <title>First draft genome of Liparis tanakae, snailfish: a comprehensive survey of snailfish specific genes.</title>
        <authorList>
            <person name="Kim W."/>
            <person name="Song I."/>
            <person name="Jeong J.-H."/>
            <person name="Kim D."/>
            <person name="Kim S."/>
            <person name="Ryu S."/>
            <person name="Song J.Y."/>
            <person name="Lee S.K."/>
        </authorList>
    </citation>
    <scope>NUCLEOTIDE SEQUENCE [LARGE SCALE GENOMIC DNA]</scope>
    <source>
        <tissue evidence="2">Muscle</tissue>
    </source>
</reference>
<evidence type="ECO:0000313" key="3">
    <source>
        <dbReference type="Proteomes" id="UP000314294"/>
    </source>
</evidence>
<gene>
    <name evidence="2" type="ORF">EYF80_024359</name>
</gene>
<comment type="caution">
    <text evidence="2">The sequence shown here is derived from an EMBL/GenBank/DDBJ whole genome shotgun (WGS) entry which is preliminary data.</text>
</comment>
<dbReference type="Proteomes" id="UP000314294">
    <property type="component" value="Unassembled WGS sequence"/>
</dbReference>
<sequence>MAGRDTPGYVGIWVLSRCDIRDTKHMTERSHQQRTQPSVSAARFLPGQLALTFFSRRCGSLSGPLSQWRRFQSPMFLFRFRHRFKSPMFRHRFKSPMFLFRFQSPVFRSPVFRRLFQTPVFRSRIARPRFSPSRLHPGQSQFPAQLRFPVTPPVQSQFHVPSPGPGPAEPPSPDPGTPAARPRTDFAALVTPAHDTRWSDGRIKWRYANVYTPLFHPIAMRVIFNSEANMKHKRVYLQGTLCKPGIKILR</sequence>
<evidence type="ECO:0000313" key="2">
    <source>
        <dbReference type="EMBL" id="TNN65419.1"/>
    </source>
</evidence>
<accession>A0A4Z2HHP0</accession>
<proteinExistence type="predicted"/>
<feature type="compositionally biased region" description="Pro residues" evidence="1">
    <location>
        <begin position="162"/>
        <end position="176"/>
    </location>
</feature>
<dbReference type="OrthoDB" id="10599709at2759"/>
<evidence type="ECO:0000256" key="1">
    <source>
        <dbReference type="SAM" id="MobiDB-lite"/>
    </source>
</evidence>
<protein>
    <submittedName>
        <fullName evidence="2">Uncharacterized protein</fullName>
    </submittedName>
</protein>